<evidence type="ECO:0000313" key="2">
    <source>
        <dbReference type="EMBL" id="WOJ97973.1"/>
    </source>
</evidence>
<name>A0ABZ0IGZ9_9GAMM</name>
<gene>
    <name evidence="2" type="ORF">R0137_05205</name>
</gene>
<accession>A0ABZ0IGZ9</accession>
<dbReference type="InterPro" id="IPR056906">
    <property type="entry name" value="ORF2/G2P_dom"/>
</dbReference>
<proteinExistence type="predicted"/>
<dbReference type="RefSeq" id="WP_407329095.1">
    <property type="nucleotide sequence ID" value="NZ_CP136865.1"/>
</dbReference>
<dbReference type="EMBL" id="CP136865">
    <property type="protein sequence ID" value="WOJ97973.1"/>
    <property type="molecule type" value="Genomic_DNA"/>
</dbReference>
<dbReference type="Pfam" id="PF23343">
    <property type="entry name" value="REP_ORF2-G2P"/>
    <property type="match status" value="1"/>
</dbReference>
<dbReference type="Proteomes" id="UP001626549">
    <property type="component" value="Chromosome"/>
</dbReference>
<keyword evidence="3" id="KW-1185">Reference proteome</keyword>
<protein>
    <recommendedName>
        <fullName evidence="1">Replication-associated protein ORF2/G2P domain-containing protein</fullName>
    </recommendedName>
</protein>
<sequence length="197" mass="22766">MALPQPNHSHTSSSLRGIDSTHLLAIMGGMNTPTPESLLADFRKNPRYLRRIAYGDLISRWPWEWFVTLTFAEDLNPDAAMKKVRVWLSRLAASLYGRRWYKNGALYWICAEEYQKQGRIHFHLVIAGVRNTRRLTWMDKWQFLDRKTGFARIEAVESNSGSSHYLAKYLGKDGEIYFSHNLKDISSDLVAQSQDQG</sequence>
<feature type="domain" description="Replication-associated protein ORF2/G2P" evidence="1">
    <location>
        <begin position="65"/>
        <end position="173"/>
    </location>
</feature>
<organism evidence="2 3">
    <name type="scientific">Congregibacter brevis</name>
    <dbReference type="NCBI Taxonomy" id="3081201"/>
    <lineage>
        <taxon>Bacteria</taxon>
        <taxon>Pseudomonadati</taxon>
        <taxon>Pseudomonadota</taxon>
        <taxon>Gammaproteobacteria</taxon>
        <taxon>Cellvibrionales</taxon>
        <taxon>Halieaceae</taxon>
        <taxon>Congregibacter</taxon>
    </lineage>
</organism>
<evidence type="ECO:0000259" key="1">
    <source>
        <dbReference type="Pfam" id="PF23343"/>
    </source>
</evidence>
<evidence type="ECO:0000313" key="3">
    <source>
        <dbReference type="Proteomes" id="UP001626549"/>
    </source>
</evidence>
<reference evidence="2 3" key="1">
    <citation type="submission" date="2023-10" db="EMBL/GenBank/DDBJ databases">
        <title>Two novel species belonging to the OM43/NOR5 clade.</title>
        <authorList>
            <person name="Park M."/>
        </authorList>
    </citation>
    <scope>NUCLEOTIDE SEQUENCE [LARGE SCALE GENOMIC DNA]</scope>
    <source>
        <strain evidence="2 3">IMCC45268</strain>
    </source>
</reference>